<dbReference type="InterPro" id="IPR043502">
    <property type="entry name" value="DNA/RNA_pol_sf"/>
</dbReference>
<dbReference type="SUPFAM" id="SSF56672">
    <property type="entry name" value="DNA/RNA polymerases"/>
    <property type="match status" value="1"/>
</dbReference>
<accession>A0A6A4THL3</accession>
<dbReference type="PANTHER" id="PTHR47331">
    <property type="entry name" value="PHD-TYPE DOMAIN-CONTAINING PROTEIN"/>
    <property type="match status" value="1"/>
</dbReference>
<organism evidence="1 2">
    <name type="scientific">Scophthalmus maximus</name>
    <name type="common">Turbot</name>
    <name type="synonym">Psetta maxima</name>
    <dbReference type="NCBI Taxonomy" id="52904"/>
    <lineage>
        <taxon>Eukaryota</taxon>
        <taxon>Metazoa</taxon>
        <taxon>Chordata</taxon>
        <taxon>Craniata</taxon>
        <taxon>Vertebrata</taxon>
        <taxon>Euteleostomi</taxon>
        <taxon>Actinopterygii</taxon>
        <taxon>Neopterygii</taxon>
        <taxon>Teleostei</taxon>
        <taxon>Neoteleostei</taxon>
        <taxon>Acanthomorphata</taxon>
        <taxon>Carangaria</taxon>
        <taxon>Pleuronectiformes</taxon>
        <taxon>Pleuronectoidei</taxon>
        <taxon>Scophthalmidae</taxon>
        <taxon>Scophthalmus</taxon>
    </lineage>
</organism>
<proteinExistence type="predicted"/>
<comment type="caution">
    <text evidence="1">The sequence shown here is derived from an EMBL/GenBank/DDBJ whole genome shotgun (WGS) entry which is preliminary data.</text>
</comment>
<dbReference type="PANTHER" id="PTHR47331:SF5">
    <property type="entry name" value="RIBONUCLEASE H"/>
    <property type="match status" value="1"/>
</dbReference>
<sequence length="154" mass="17605">MRVQASALQCRTLAAPKDAEESSHTWFIPHHMVHHNEKDRIVFNCPFTFNAQNLNDQLLPGPTLGTSLLGVLLRFREHPITIGSNIKGMFHQVRLLEEDKPFLRFLWRDMEVHTVSLASLCRYDVSPQAEENPSSSYRIKAPILREEAGNCTKP</sequence>
<evidence type="ECO:0000313" key="2">
    <source>
        <dbReference type="Proteomes" id="UP000438429"/>
    </source>
</evidence>
<reference evidence="1 2" key="1">
    <citation type="submission" date="2019-06" db="EMBL/GenBank/DDBJ databases">
        <title>Draft genomes of female and male turbot (Scophthalmus maximus).</title>
        <authorList>
            <person name="Xu H."/>
            <person name="Xu X.-W."/>
            <person name="Shao C."/>
            <person name="Chen S."/>
        </authorList>
    </citation>
    <scope>NUCLEOTIDE SEQUENCE [LARGE SCALE GENOMIC DNA]</scope>
    <source>
        <strain evidence="1">Ysfricsl-2016a</strain>
        <tissue evidence="1">Blood</tissue>
    </source>
</reference>
<protein>
    <submittedName>
        <fullName evidence="1">Uncharacterized protein</fullName>
    </submittedName>
</protein>
<dbReference type="EMBL" id="VEVO01000003">
    <property type="protein sequence ID" value="KAF0044735.1"/>
    <property type="molecule type" value="Genomic_DNA"/>
</dbReference>
<evidence type="ECO:0000313" key="1">
    <source>
        <dbReference type="EMBL" id="KAF0044735.1"/>
    </source>
</evidence>
<name>A0A6A4THL3_SCOMX</name>
<dbReference type="AlphaFoldDB" id="A0A6A4THL3"/>
<dbReference type="Proteomes" id="UP000438429">
    <property type="component" value="Unassembled WGS sequence"/>
</dbReference>
<gene>
    <name evidence="1" type="ORF">F2P81_003893</name>
</gene>